<dbReference type="SFLD" id="SFLDG01135">
    <property type="entry name" value="C1.5.6:_HAD__Beta-PGM__Phospha"/>
    <property type="match status" value="1"/>
</dbReference>
<dbReference type="Pfam" id="PF13419">
    <property type="entry name" value="HAD_2"/>
    <property type="match status" value="1"/>
</dbReference>
<dbReference type="PANTHER" id="PTHR43434:SF1">
    <property type="entry name" value="PHOSPHOGLYCOLATE PHOSPHATASE"/>
    <property type="match status" value="1"/>
</dbReference>
<dbReference type="GO" id="GO:0005829">
    <property type="term" value="C:cytosol"/>
    <property type="evidence" value="ECO:0007669"/>
    <property type="project" value="TreeGrafter"/>
</dbReference>
<feature type="active site" description="Nucleophile" evidence="10">
    <location>
        <position position="11"/>
    </location>
</feature>
<dbReference type="GO" id="GO:0006281">
    <property type="term" value="P:DNA repair"/>
    <property type="evidence" value="ECO:0007669"/>
    <property type="project" value="TreeGrafter"/>
</dbReference>
<dbReference type="GO" id="GO:0046872">
    <property type="term" value="F:metal ion binding"/>
    <property type="evidence" value="ECO:0007669"/>
    <property type="project" value="UniProtKB-KW"/>
</dbReference>
<evidence type="ECO:0000256" key="6">
    <source>
        <dbReference type="ARBA" id="ARBA00022723"/>
    </source>
</evidence>
<dbReference type="EC" id="3.1.3.18" evidence="5 10"/>
<evidence type="ECO:0000256" key="4">
    <source>
        <dbReference type="ARBA" id="ARBA00006171"/>
    </source>
</evidence>
<dbReference type="SFLD" id="SFLDG01129">
    <property type="entry name" value="C1.5:_HAD__Beta-PGM__Phosphata"/>
    <property type="match status" value="1"/>
</dbReference>
<protein>
    <recommendedName>
        <fullName evidence="5 10">Phosphoglycolate phosphatase</fullName>
        <shortName evidence="10">PGP</shortName>
        <shortName evidence="10">PGPase</shortName>
        <ecNumber evidence="5 10">3.1.3.18</ecNumber>
    </recommendedName>
</protein>
<dbReference type="InterPro" id="IPR037512">
    <property type="entry name" value="PGPase_prok"/>
</dbReference>
<comment type="catalytic activity">
    <reaction evidence="1 10">
        <text>2-phosphoglycolate + H2O = glycolate + phosphate</text>
        <dbReference type="Rhea" id="RHEA:14369"/>
        <dbReference type="ChEBI" id="CHEBI:15377"/>
        <dbReference type="ChEBI" id="CHEBI:29805"/>
        <dbReference type="ChEBI" id="CHEBI:43474"/>
        <dbReference type="ChEBI" id="CHEBI:58033"/>
        <dbReference type="EC" id="3.1.3.18"/>
    </reaction>
</comment>
<reference evidence="12" key="1">
    <citation type="submission" date="2019-06" db="EMBL/GenBank/DDBJ databases">
        <title>The complete genome of Emcibacter congregatus ZYLT.</title>
        <authorList>
            <person name="Zhao Z."/>
        </authorList>
    </citation>
    <scope>NUCLEOTIDE SEQUENCE [LARGE SCALE GENOMIC DNA]</scope>
    <source>
        <strain evidence="12">MCCC 1A06723</strain>
    </source>
</reference>
<sequence length="224" mass="24489">MSNKLNAVIFDLDGTLVDSALDLTATLNHVLHLEGRPQISIDEVRHMVGHGSRALIIKGFDHSGEVPPEAELDRLQKIFLDYYNDHIADHTISFPGLWEALTELKGSGVKLAVCTNKVEDLSHKLLKSLGLDDFFCALTGGDSFDYKKPDPRHLLSTLELMGCEVDGAVMVGDSANDIDAARNAAIPVIGVTFGYTPVPVTELSPDRVIDHYDKLIPALQDLMD</sequence>
<keyword evidence="9 10" id="KW-0119">Carbohydrate metabolism</keyword>
<dbReference type="InterPro" id="IPR006439">
    <property type="entry name" value="HAD-SF_hydro_IA"/>
</dbReference>
<dbReference type="InterPro" id="IPR023214">
    <property type="entry name" value="HAD_sf"/>
</dbReference>
<evidence type="ECO:0000313" key="11">
    <source>
        <dbReference type="EMBL" id="TPD57311.1"/>
    </source>
</evidence>
<dbReference type="FunFam" id="3.40.50.1000:FF:000022">
    <property type="entry name" value="Phosphoglycolate phosphatase"/>
    <property type="match status" value="1"/>
</dbReference>
<dbReference type="InterPro" id="IPR036412">
    <property type="entry name" value="HAD-like_sf"/>
</dbReference>
<feature type="binding site" evidence="10">
    <location>
        <position position="13"/>
    </location>
    <ligand>
        <name>Mg(2+)</name>
        <dbReference type="ChEBI" id="CHEBI:18420"/>
    </ligand>
</feature>
<dbReference type="HAMAP" id="MF_00495">
    <property type="entry name" value="GPH_hydrolase_bact"/>
    <property type="match status" value="1"/>
</dbReference>
<dbReference type="SUPFAM" id="SSF56784">
    <property type="entry name" value="HAD-like"/>
    <property type="match status" value="1"/>
</dbReference>
<dbReference type="GO" id="GO:0005975">
    <property type="term" value="P:carbohydrate metabolic process"/>
    <property type="evidence" value="ECO:0007669"/>
    <property type="project" value="InterPro"/>
</dbReference>
<dbReference type="EMBL" id="VFIY01000018">
    <property type="protein sequence ID" value="TPD57311.1"/>
    <property type="molecule type" value="Genomic_DNA"/>
</dbReference>
<comment type="cofactor">
    <cofactor evidence="2 10">
        <name>Mg(2+)</name>
        <dbReference type="ChEBI" id="CHEBI:18420"/>
    </cofactor>
</comment>
<proteinExistence type="inferred from homology"/>
<organism evidence="11 12">
    <name type="scientific">Emcibacter nanhaiensis</name>
    <dbReference type="NCBI Taxonomy" id="1505037"/>
    <lineage>
        <taxon>Bacteria</taxon>
        <taxon>Pseudomonadati</taxon>
        <taxon>Pseudomonadota</taxon>
        <taxon>Alphaproteobacteria</taxon>
        <taxon>Emcibacterales</taxon>
        <taxon>Emcibacteraceae</taxon>
        <taxon>Emcibacter</taxon>
    </lineage>
</organism>
<dbReference type="UniPathway" id="UPA00865">
    <property type="reaction ID" value="UER00834"/>
</dbReference>
<dbReference type="OrthoDB" id="9793014at2"/>
<dbReference type="NCBIfam" id="TIGR01449">
    <property type="entry name" value="PGP_bact"/>
    <property type="match status" value="1"/>
</dbReference>
<dbReference type="SFLD" id="SFLDS00003">
    <property type="entry name" value="Haloacid_Dehalogenase"/>
    <property type="match status" value="1"/>
</dbReference>
<evidence type="ECO:0000256" key="3">
    <source>
        <dbReference type="ARBA" id="ARBA00004818"/>
    </source>
</evidence>
<dbReference type="NCBIfam" id="TIGR01549">
    <property type="entry name" value="HAD-SF-IA-v1"/>
    <property type="match status" value="1"/>
</dbReference>
<evidence type="ECO:0000256" key="5">
    <source>
        <dbReference type="ARBA" id="ARBA00013078"/>
    </source>
</evidence>
<keyword evidence="6 10" id="KW-0479">Metal-binding</keyword>
<dbReference type="PRINTS" id="PR00413">
    <property type="entry name" value="HADHALOGNASE"/>
</dbReference>
<dbReference type="AlphaFoldDB" id="A0A501PB46"/>
<dbReference type="RefSeq" id="WP_139941626.1">
    <property type="nucleotide sequence ID" value="NZ_JBHSYP010000005.1"/>
</dbReference>
<feature type="binding site" evidence="10">
    <location>
        <position position="173"/>
    </location>
    <ligand>
        <name>Mg(2+)</name>
        <dbReference type="ChEBI" id="CHEBI:18420"/>
    </ligand>
</feature>
<dbReference type="GO" id="GO:0046295">
    <property type="term" value="P:glycolate biosynthetic process"/>
    <property type="evidence" value="ECO:0007669"/>
    <property type="project" value="UniProtKB-UniRule"/>
</dbReference>
<dbReference type="InterPro" id="IPR041492">
    <property type="entry name" value="HAD_2"/>
</dbReference>
<dbReference type="PANTHER" id="PTHR43434">
    <property type="entry name" value="PHOSPHOGLYCOLATE PHOSPHATASE"/>
    <property type="match status" value="1"/>
</dbReference>
<accession>A0A501PB46</accession>
<name>A0A501PB46_9PROT</name>
<dbReference type="GO" id="GO:0008967">
    <property type="term" value="F:phosphoglycolate phosphatase activity"/>
    <property type="evidence" value="ECO:0007669"/>
    <property type="project" value="UniProtKB-UniRule"/>
</dbReference>
<feature type="binding site" evidence="10">
    <location>
        <position position="11"/>
    </location>
    <ligand>
        <name>Mg(2+)</name>
        <dbReference type="ChEBI" id="CHEBI:18420"/>
    </ligand>
</feature>
<evidence type="ECO:0000256" key="2">
    <source>
        <dbReference type="ARBA" id="ARBA00001946"/>
    </source>
</evidence>
<comment type="pathway">
    <text evidence="3 10">Organic acid metabolism; glycolate biosynthesis; glycolate from 2-phosphoglycolate: step 1/1.</text>
</comment>
<keyword evidence="8 10" id="KW-0460">Magnesium</keyword>
<dbReference type="InterPro" id="IPR023198">
    <property type="entry name" value="PGP-like_dom2"/>
</dbReference>
<comment type="similarity">
    <text evidence="4 10">Belongs to the HAD-like hydrolase superfamily. CbbY/CbbZ/Gph/YieH family.</text>
</comment>
<dbReference type="Gene3D" id="3.40.50.1000">
    <property type="entry name" value="HAD superfamily/HAD-like"/>
    <property type="match status" value="1"/>
</dbReference>
<gene>
    <name evidence="11" type="primary">gph</name>
    <name evidence="11" type="ORF">FIV46_14375</name>
</gene>
<comment type="function">
    <text evidence="10">Specifically catalyzes the dephosphorylation of 2-phosphoglycolate. Is involved in the dissimilation of the intracellular 2-phosphoglycolate formed during the DNA repair of 3'-phosphoglycolate ends, a major class of DNA lesions induced by oxidative stress.</text>
</comment>
<keyword evidence="12" id="KW-1185">Reference proteome</keyword>
<evidence type="ECO:0000256" key="1">
    <source>
        <dbReference type="ARBA" id="ARBA00000830"/>
    </source>
</evidence>
<evidence type="ECO:0000256" key="10">
    <source>
        <dbReference type="HAMAP-Rule" id="MF_00495"/>
    </source>
</evidence>
<keyword evidence="7 10" id="KW-0378">Hydrolase</keyword>
<dbReference type="InterPro" id="IPR050155">
    <property type="entry name" value="HAD-like_hydrolase_sf"/>
</dbReference>
<evidence type="ECO:0000256" key="7">
    <source>
        <dbReference type="ARBA" id="ARBA00022801"/>
    </source>
</evidence>
<evidence type="ECO:0000256" key="9">
    <source>
        <dbReference type="ARBA" id="ARBA00023277"/>
    </source>
</evidence>
<comment type="caution">
    <text evidence="11">The sequence shown here is derived from an EMBL/GenBank/DDBJ whole genome shotgun (WGS) entry which is preliminary data.</text>
</comment>
<evidence type="ECO:0000256" key="8">
    <source>
        <dbReference type="ARBA" id="ARBA00022842"/>
    </source>
</evidence>
<dbReference type="Proteomes" id="UP000319148">
    <property type="component" value="Unassembled WGS sequence"/>
</dbReference>
<evidence type="ECO:0000313" key="12">
    <source>
        <dbReference type="Proteomes" id="UP000319148"/>
    </source>
</evidence>
<dbReference type="Gene3D" id="1.10.150.240">
    <property type="entry name" value="Putative phosphatase, domain 2"/>
    <property type="match status" value="1"/>
</dbReference>